<gene>
    <name evidence="2" type="ORF">AAG570_005723</name>
</gene>
<feature type="region of interest" description="Disordered" evidence="1">
    <location>
        <begin position="65"/>
        <end position="88"/>
    </location>
</feature>
<comment type="caution">
    <text evidence="2">The sequence shown here is derived from an EMBL/GenBank/DDBJ whole genome shotgun (WGS) entry which is preliminary data.</text>
</comment>
<proteinExistence type="predicted"/>
<dbReference type="AlphaFoldDB" id="A0ABD0XYL6"/>
<feature type="region of interest" description="Disordered" evidence="1">
    <location>
        <begin position="1"/>
        <end position="39"/>
    </location>
</feature>
<name>A0ABD0XYL6_9HEMI</name>
<protein>
    <submittedName>
        <fullName evidence="2">Uncharacterized protein</fullName>
    </submittedName>
</protein>
<accession>A0ABD0XYL6</accession>
<reference evidence="2 3" key="1">
    <citation type="submission" date="2024-07" db="EMBL/GenBank/DDBJ databases">
        <title>Chromosome-level genome assembly of the water stick insect Ranatra chinensis (Heteroptera: Nepidae).</title>
        <authorList>
            <person name="Liu X."/>
        </authorList>
    </citation>
    <scope>NUCLEOTIDE SEQUENCE [LARGE SCALE GENOMIC DNA]</scope>
    <source>
        <strain evidence="2">Cailab_2021Rc</strain>
        <tissue evidence="2">Muscle</tissue>
    </source>
</reference>
<keyword evidence="3" id="KW-1185">Reference proteome</keyword>
<evidence type="ECO:0000256" key="1">
    <source>
        <dbReference type="SAM" id="MobiDB-lite"/>
    </source>
</evidence>
<evidence type="ECO:0000313" key="2">
    <source>
        <dbReference type="EMBL" id="KAL1116228.1"/>
    </source>
</evidence>
<dbReference type="EMBL" id="JBFDAA010000018">
    <property type="protein sequence ID" value="KAL1116228.1"/>
    <property type="molecule type" value="Genomic_DNA"/>
</dbReference>
<evidence type="ECO:0000313" key="3">
    <source>
        <dbReference type="Proteomes" id="UP001558652"/>
    </source>
</evidence>
<feature type="compositionally biased region" description="Basic and acidic residues" evidence="1">
    <location>
        <begin position="65"/>
        <end position="80"/>
    </location>
</feature>
<dbReference type="Proteomes" id="UP001558652">
    <property type="component" value="Unassembled WGS sequence"/>
</dbReference>
<sequence length="101" mass="11777">MASKRRNMFYQNKKQETTEIGDAGSGFVGGQLLTEDDQEPQDDYYYYEDDDYSRIVSLLAAKLRENEASSEKHHSPEGYQHKWWSGYVDDYPDETSVAQHK</sequence>
<organism evidence="2 3">
    <name type="scientific">Ranatra chinensis</name>
    <dbReference type="NCBI Taxonomy" id="642074"/>
    <lineage>
        <taxon>Eukaryota</taxon>
        <taxon>Metazoa</taxon>
        <taxon>Ecdysozoa</taxon>
        <taxon>Arthropoda</taxon>
        <taxon>Hexapoda</taxon>
        <taxon>Insecta</taxon>
        <taxon>Pterygota</taxon>
        <taxon>Neoptera</taxon>
        <taxon>Paraneoptera</taxon>
        <taxon>Hemiptera</taxon>
        <taxon>Heteroptera</taxon>
        <taxon>Panheteroptera</taxon>
        <taxon>Nepomorpha</taxon>
        <taxon>Nepidae</taxon>
        <taxon>Ranatrinae</taxon>
        <taxon>Ranatra</taxon>
    </lineage>
</organism>